<dbReference type="PRINTS" id="PR00397">
    <property type="entry name" value="SIROHAEM"/>
</dbReference>
<reference evidence="8 9" key="1">
    <citation type="submission" date="2016-10" db="EMBL/GenBank/DDBJ databases">
        <authorList>
            <person name="de Groot N.N."/>
        </authorList>
    </citation>
    <scope>NUCLEOTIDE SEQUENCE [LARGE SCALE GENOMIC DNA]</scope>
    <source>
        <strain evidence="8 9">DSM 11978</strain>
    </source>
</reference>
<dbReference type="Gene3D" id="3.30.70.20">
    <property type="match status" value="2"/>
</dbReference>
<evidence type="ECO:0000313" key="9">
    <source>
        <dbReference type="Proteomes" id="UP000199506"/>
    </source>
</evidence>
<keyword evidence="6" id="KW-0411">Iron-sulfur</keyword>
<name>A0A1H7MD23_9EURY</name>
<evidence type="ECO:0000256" key="1">
    <source>
        <dbReference type="ARBA" id="ARBA00022485"/>
    </source>
</evidence>
<dbReference type="PANTHER" id="PTHR31332">
    <property type="entry name" value="7-HYDROXYMETHYL CHLOROPHYLL A REDUCTASE, CHLOROPLASTIC"/>
    <property type="match status" value="1"/>
</dbReference>
<dbReference type="GO" id="GO:0020037">
    <property type="term" value="F:heme binding"/>
    <property type="evidence" value="ECO:0007669"/>
    <property type="project" value="InterPro"/>
</dbReference>
<dbReference type="AlphaFoldDB" id="A0A1H7MD23"/>
<keyword evidence="1" id="KW-0004">4Fe-4S</keyword>
<keyword evidence="2" id="KW-0349">Heme</keyword>
<dbReference type="InterPro" id="IPR045220">
    <property type="entry name" value="FRHB/FDHB/HCAR-like"/>
</dbReference>
<keyword evidence="3" id="KW-0479">Metal-binding</keyword>
<keyword evidence="5" id="KW-0408">Iron</keyword>
<dbReference type="GO" id="GO:0051539">
    <property type="term" value="F:4 iron, 4 sulfur cluster binding"/>
    <property type="evidence" value="ECO:0007669"/>
    <property type="project" value="UniProtKB-KW"/>
</dbReference>
<feature type="domain" description="4Fe-4S ferredoxin-type" evidence="7">
    <location>
        <begin position="589"/>
        <end position="618"/>
    </location>
</feature>
<dbReference type="InterPro" id="IPR005117">
    <property type="entry name" value="NiRdtase/SiRdtase_haem-b_fer"/>
</dbReference>
<dbReference type="Pfam" id="PF00037">
    <property type="entry name" value="Fer4"/>
    <property type="match status" value="2"/>
</dbReference>
<dbReference type="InterPro" id="IPR036136">
    <property type="entry name" value="Nit/Sulf_reduc_fer-like_dom_sf"/>
</dbReference>
<gene>
    <name evidence="8" type="ORF">SAMN05216439_1938</name>
</gene>
<evidence type="ECO:0000259" key="7">
    <source>
        <dbReference type="PROSITE" id="PS51379"/>
    </source>
</evidence>
<organism evidence="8 9">
    <name type="scientific">Methanobrevibacter gottschalkii</name>
    <dbReference type="NCBI Taxonomy" id="190974"/>
    <lineage>
        <taxon>Archaea</taxon>
        <taxon>Methanobacteriati</taxon>
        <taxon>Methanobacteriota</taxon>
        <taxon>Methanomada group</taxon>
        <taxon>Methanobacteria</taxon>
        <taxon>Methanobacteriales</taxon>
        <taxon>Methanobacteriaceae</taxon>
        <taxon>Methanobrevibacter</taxon>
    </lineage>
</organism>
<sequence>MLNMYYDMMINKYINQIDTSIDALELKLRVWDFINSLDKTDLSEEEIKNIVSNIGNLGTTLDESNPPKFEWYLNTIVDNDLCAKCGACSIVCPNHIVEFEEKPFIVKECLRKGNGMCQEVCPRVNAGSYEIRTRLNSFEEYYYGKSDIKGQSGGVVTKFLEYLLNDKKIDGAVVIGGSHWKPSSMLVTNSQDLLNLHKIDIDSTPKSRYSISSLNAIMEAGEMGFEKIAVVGLPCQVAGLRNIQYHQFNSKHDAERGWNGRPAKIPKIEYVLGLFCTEKFEYSKILDKINTLGINVDDIVKFDVKGPNFLISTETEDHEIKLNEMEPSPGCLMCRDFDAELADISFGEKGSPKGFSTVVIRTEKGKIIKDYFDFNNDVDIEEIEFMRNFKEKRFQKEIKHRKESGKANSYYYLWRFGGVGMGQKGRAYLRFRTTIGGYYDADLLMEISAIAKKYGGIIKLTSREEIEIQGIKLDDVEDIVYDCKDLPLVNGTEGPLVRSLMSCPGKERCLLGLINTSEIAEKIEEKYAEKPANYKFKIGITGCPNKCLSVSTTDFGIHGVKTPLTNDNCNGCGRCEDVCKINAIEITGKNAITDYDSCISCGKCIPACPNNAKDIKYKGYCLSIGGKGGRETILGHEMYVDSEDEIYKTLDAVFEVYNKHAKNPQRERLASTIKRIGQLNFFNEVEKVKLSK</sequence>
<dbReference type="Pfam" id="PF03460">
    <property type="entry name" value="NIR_SIR_ferr"/>
    <property type="match status" value="1"/>
</dbReference>
<proteinExistence type="predicted"/>
<dbReference type="Gene3D" id="3.30.413.10">
    <property type="entry name" value="Sulfite Reductase Hemoprotein, domain 1"/>
    <property type="match status" value="1"/>
</dbReference>
<evidence type="ECO:0000256" key="5">
    <source>
        <dbReference type="ARBA" id="ARBA00023004"/>
    </source>
</evidence>
<dbReference type="InterPro" id="IPR007525">
    <property type="entry name" value="FrhB_FdhB_C"/>
</dbReference>
<accession>A0A1H7MD23</accession>
<dbReference type="InterPro" id="IPR017896">
    <property type="entry name" value="4Fe4S_Fe-S-bd"/>
</dbReference>
<dbReference type="PANTHER" id="PTHR31332:SF0">
    <property type="entry name" value="7-HYDROXYMETHYL CHLOROPHYLL A REDUCTASE, CHLOROPLASTIC"/>
    <property type="match status" value="1"/>
</dbReference>
<dbReference type="Pfam" id="PF04422">
    <property type="entry name" value="FrhB_FdhB_N"/>
    <property type="match status" value="1"/>
</dbReference>
<dbReference type="PROSITE" id="PS00365">
    <property type="entry name" value="NIR_SIR"/>
    <property type="match status" value="1"/>
</dbReference>
<dbReference type="InterPro" id="IPR045854">
    <property type="entry name" value="NO2/SO3_Rdtase_4Fe4S_sf"/>
</dbReference>
<dbReference type="InterPro" id="IPR006066">
    <property type="entry name" value="NO2/SO3_Rdtase_FeS/sirohaem_BS"/>
</dbReference>
<dbReference type="Proteomes" id="UP000199506">
    <property type="component" value="Unassembled WGS sequence"/>
</dbReference>
<dbReference type="STRING" id="190974.SAMN05216439_1938"/>
<dbReference type="PROSITE" id="PS00198">
    <property type="entry name" value="4FE4S_FER_1"/>
    <property type="match status" value="2"/>
</dbReference>
<evidence type="ECO:0000256" key="6">
    <source>
        <dbReference type="ARBA" id="ARBA00023014"/>
    </source>
</evidence>
<evidence type="ECO:0000256" key="4">
    <source>
        <dbReference type="ARBA" id="ARBA00023002"/>
    </source>
</evidence>
<evidence type="ECO:0000256" key="2">
    <source>
        <dbReference type="ARBA" id="ARBA00022617"/>
    </source>
</evidence>
<dbReference type="Pfam" id="PF01077">
    <property type="entry name" value="NIR_SIR"/>
    <property type="match status" value="1"/>
</dbReference>
<dbReference type="SUPFAM" id="SSF56014">
    <property type="entry name" value="Nitrite and sulphite reductase 4Fe-4S domain-like"/>
    <property type="match status" value="1"/>
</dbReference>
<dbReference type="InterPro" id="IPR017900">
    <property type="entry name" value="4Fe4S_Fe_S_CS"/>
</dbReference>
<feature type="domain" description="4Fe-4S ferredoxin-type" evidence="7">
    <location>
        <begin position="73"/>
        <end position="102"/>
    </location>
</feature>
<dbReference type="GO" id="GO:0052592">
    <property type="term" value="F:oxidoreductase activity, acting on CH or CH2 groups, with an iron-sulfur protein as acceptor"/>
    <property type="evidence" value="ECO:0007669"/>
    <property type="project" value="TreeGrafter"/>
</dbReference>
<protein>
    <submittedName>
        <fullName evidence="8">Coenzyme F420 hydrogenase subunit beta</fullName>
    </submittedName>
</protein>
<keyword evidence="4" id="KW-0560">Oxidoreductase</keyword>
<dbReference type="PROSITE" id="PS51379">
    <property type="entry name" value="4FE4S_FER_2"/>
    <property type="match status" value="3"/>
</dbReference>
<evidence type="ECO:0000313" key="8">
    <source>
        <dbReference type="EMBL" id="SEL09230.1"/>
    </source>
</evidence>
<dbReference type="InterPro" id="IPR006067">
    <property type="entry name" value="NO2/SO3_Rdtase_4Fe4S_dom"/>
</dbReference>
<dbReference type="Pfam" id="PF12800">
    <property type="entry name" value="Fer4_4"/>
    <property type="match status" value="1"/>
</dbReference>
<dbReference type="GO" id="GO:0046872">
    <property type="term" value="F:metal ion binding"/>
    <property type="evidence" value="ECO:0007669"/>
    <property type="project" value="UniProtKB-KW"/>
</dbReference>
<dbReference type="Pfam" id="PF04432">
    <property type="entry name" value="FrhB_FdhB_C"/>
    <property type="match status" value="1"/>
</dbReference>
<dbReference type="SUPFAM" id="SSF54862">
    <property type="entry name" value="4Fe-4S ferredoxins"/>
    <property type="match status" value="2"/>
</dbReference>
<dbReference type="RefSeq" id="WP_219317678.1">
    <property type="nucleotide sequence ID" value="NZ_FOAK01000009.1"/>
</dbReference>
<evidence type="ECO:0000256" key="3">
    <source>
        <dbReference type="ARBA" id="ARBA00022723"/>
    </source>
</evidence>
<dbReference type="InterPro" id="IPR007516">
    <property type="entry name" value="Co_F420_Hydgase/DH_bsu_N"/>
</dbReference>
<feature type="domain" description="4Fe-4S ferredoxin-type" evidence="7">
    <location>
        <begin position="560"/>
        <end position="588"/>
    </location>
</feature>
<dbReference type="SUPFAM" id="SSF55124">
    <property type="entry name" value="Nitrite/Sulfite reductase N-terminal domain-like"/>
    <property type="match status" value="1"/>
</dbReference>
<dbReference type="EMBL" id="FOAK01000009">
    <property type="protein sequence ID" value="SEL09230.1"/>
    <property type="molecule type" value="Genomic_DNA"/>
</dbReference>